<gene>
    <name evidence="1" type="ORF">BDR25DRAFT_275721</name>
</gene>
<comment type="caution">
    <text evidence="1">The sequence shown here is derived from an EMBL/GenBank/DDBJ whole genome shotgun (WGS) entry which is preliminary data.</text>
</comment>
<name>A0ACB6RFF7_9PLEO</name>
<dbReference type="EMBL" id="MU003492">
    <property type="protein sequence ID" value="KAF2478038.1"/>
    <property type="molecule type" value="Genomic_DNA"/>
</dbReference>
<organism evidence="1 2">
    <name type="scientific">Lindgomyces ingoldianus</name>
    <dbReference type="NCBI Taxonomy" id="673940"/>
    <lineage>
        <taxon>Eukaryota</taxon>
        <taxon>Fungi</taxon>
        <taxon>Dikarya</taxon>
        <taxon>Ascomycota</taxon>
        <taxon>Pezizomycotina</taxon>
        <taxon>Dothideomycetes</taxon>
        <taxon>Pleosporomycetidae</taxon>
        <taxon>Pleosporales</taxon>
        <taxon>Lindgomycetaceae</taxon>
        <taxon>Lindgomyces</taxon>
    </lineage>
</organism>
<accession>A0ACB6RFF7</accession>
<sequence length="814" mass="89744">MSDVTELRCWPSGPFAISWSPDGIIALSSDEAIELLFPVIEAPGELEPDLIQWRHIPIQVSWFTKDELPVKDPAPLQTFSIGEEISQSLPLRISWSPPGLAKHRRCALAVLTSNLILSIWASHSKPQELAGWDRQLIINDALEKYFLDLPQEGRGLIMSEIEEKARLRKRIRAYSWAPCMDSASSTGQVGTQLSWGHYMIAVSNDDNDIILVSIRSPTSTFGQKEEWKAEVFGHFPLLCSPQSIIPDPGIFDEYLLEQRHICHLSWSPWVAHEDGLHSVLAYATNTDVRARVISYTQNGTSVGQDVVYPEIELRYSGPLEFSPKIGAGDTLMLSVFTASELICLTISAEDGSILSRATHDLDGRWDSISGVTFDVRPPNSSIVHFSSIIGTTRYPTAAVEVSPAGLSATSEPYWRTQIHENQVYFSANHDLGGNANAKTWGLSSSPLGDFVACCFTLHPTDMIEYITPSERRSTIAVSNMSGNGSELSFPARNISAEAVLFTIKKWWENNVENEEEVEEAKTAILEKLLQMHSPRRTTLQNSTSKAVIPVPGLTATEAALLTQFKQRAFLNTNTIKDRYQILISTAYPSSSSTSTMTTSTMTTSTMPTSISIAKTMIAHRLAKELQRLPPAISQTSDFSTQILTSSQHVIQLVLTLSSVDTAFPPSTSTPPIERCDFCDADLRMEDLESAQCANGHQFVRCGLTFLAIQAPGISKYCGICSQPYFSDEFVWEQEIASAASTPVSGRVRLEMNDMEVEMEMEQGAETLAEIREGDLRGNGGANKQKGSILPSMTLARLLFWACDACIYCGGKFVG</sequence>
<evidence type="ECO:0000313" key="2">
    <source>
        <dbReference type="Proteomes" id="UP000799755"/>
    </source>
</evidence>
<proteinExistence type="predicted"/>
<reference evidence="1" key="1">
    <citation type="journal article" date="2020" name="Stud. Mycol.">
        <title>101 Dothideomycetes genomes: a test case for predicting lifestyles and emergence of pathogens.</title>
        <authorList>
            <person name="Haridas S."/>
            <person name="Albert R."/>
            <person name="Binder M."/>
            <person name="Bloem J."/>
            <person name="Labutti K."/>
            <person name="Salamov A."/>
            <person name="Andreopoulos B."/>
            <person name="Baker S."/>
            <person name="Barry K."/>
            <person name="Bills G."/>
            <person name="Bluhm B."/>
            <person name="Cannon C."/>
            <person name="Castanera R."/>
            <person name="Culley D."/>
            <person name="Daum C."/>
            <person name="Ezra D."/>
            <person name="Gonzalez J."/>
            <person name="Henrissat B."/>
            <person name="Kuo A."/>
            <person name="Liang C."/>
            <person name="Lipzen A."/>
            <person name="Lutzoni F."/>
            <person name="Magnuson J."/>
            <person name="Mondo S."/>
            <person name="Nolan M."/>
            <person name="Ohm R."/>
            <person name="Pangilinan J."/>
            <person name="Park H.-J."/>
            <person name="Ramirez L."/>
            <person name="Alfaro M."/>
            <person name="Sun H."/>
            <person name="Tritt A."/>
            <person name="Yoshinaga Y."/>
            <person name="Zwiers L.-H."/>
            <person name="Turgeon B."/>
            <person name="Goodwin S."/>
            <person name="Spatafora J."/>
            <person name="Crous P."/>
            <person name="Grigoriev I."/>
        </authorList>
    </citation>
    <scope>NUCLEOTIDE SEQUENCE</scope>
    <source>
        <strain evidence="1">ATCC 200398</strain>
    </source>
</reference>
<evidence type="ECO:0000313" key="1">
    <source>
        <dbReference type="EMBL" id="KAF2478038.1"/>
    </source>
</evidence>
<dbReference type="Proteomes" id="UP000799755">
    <property type="component" value="Unassembled WGS sequence"/>
</dbReference>
<keyword evidence="2" id="KW-1185">Reference proteome</keyword>
<protein>
    <submittedName>
        <fullName evidence="1">Uncharacterized protein</fullName>
    </submittedName>
</protein>